<dbReference type="STRING" id="640511.BC1002_2983"/>
<dbReference type="RefSeq" id="WP_013090838.1">
    <property type="nucleotide sequence ID" value="NC_014117.1"/>
</dbReference>
<protein>
    <recommendedName>
        <fullName evidence="3">DUF2171 domain-containing protein</fullName>
    </recommendedName>
</protein>
<sequence>MPKKEAKDLQVGDVQLHAGMVRQTIVSVTPIGRTGGYVEITSHQLGKPDNVEVATVPAHMLVEVIED</sequence>
<organism evidence="1 2">
    <name type="scientific">Paraburkholderia atlantica</name>
    <dbReference type="NCBI Taxonomy" id="2654982"/>
    <lineage>
        <taxon>Bacteria</taxon>
        <taxon>Pseudomonadati</taxon>
        <taxon>Pseudomonadota</taxon>
        <taxon>Betaproteobacteria</taxon>
        <taxon>Burkholderiales</taxon>
        <taxon>Burkholderiaceae</taxon>
        <taxon>Paraburkholderia</taxon>
    </lineage>
</organism>
<dbReference type="AlphaFoldDB" id="D5W6A9"/>
<reference evidence="1 2" key="1">
    <citation type="submission" date="2010-04" db="EMBL/GenBank/DDBJ databases">
        <title>Complete sequence of chromosome 1 of Burkholderia sp. CCGE1002.</title>
        <authorList>
            <consortium name="US DOE Joint Genome Institute"/>
            <person name="Lucas S."/>
            <person name="Copeland A."/>
            <person name="Lapidus A."/>
            <person name="Cheng J.-F."/>
            <person name="Bruce D."/>
            <person name="Goodwin L."/>
            <person name="Pitluck S."/>
            <person name="Chertkov O."/>
            <person name="Detter J.C."/>
            <person name="Han C."/>
            <person name="Tapia R."/>
            <person name="Land M."/>
            <person name="Hauser L."/>
            <person name="Kyrpides N."/>
            <person name="Ovchinnikova G."/>
            <person name="Martinez-Romero E."/>
            <person name="Hernandez M.A.R."/>
            <person name="Tiedje J.M."/>
            <person name="Woyke T."/>
        </authorList>
    </citation>
    <scope>NUCLEOTIDE SEQUENCE [LARGE SCALE GENOMIC DNA]</scope>
    <source>
        <strain evidence="1 2">CCGE1002</strain>
    </source>
</reference>
<dbReference type="GeneID" id="301094309"/>
<dbReference type="KEGG" id="bge:BC1002_2983"/>
<proteinExistence type="predicted"/>
<evidence type="ECO:0000313" key="2">
    <source>
        <dbReference type="Proteomes" id="UP000002190"/>
    </source>
</evidence>
<dbReference type="EMBL" id="CP002013">
    <property type="protein sequence ID" value="ADG17030.1"/>
    <property type="molecule type" value="Genomic_DNA"/>
</dbReference>
<accession>D5W6A9</accession>
<evidence type="ECO:0000313" key="1">
    <source>
        <dbReference type="EMBL" id="ADG17030.1"/>
    </source>
</evidence>
<gene>
    <name evidence="1" type="ordered locus">BC1002_2983</name>
</gene>
<dbReference type="Proteomes" id="UP000002190">
    <property type="component" value="Chromosome 1"/>
</dbReference>
<dbReference type="HOGENOM" id="CLU_2804271_0_0_4"/>
<reference evidence="1 2" key="2">
    <citation type="journal article" date="2012" name="J. Bacteriol.">
        <title>Genome Sequences of Burkholderia sp. Strains CCGE1002 and H160, Isolated from Legume Nodules in Mexico and Brazil.</title>
        <authorList>
            <person name="Ormeno-Orrillo E."/>
            <person name="Rogel M.A."/>
            <person name="Chueire L.M."/>
            <person name="Tiedje J.M."/>
            <person name="Martinez-Romero E."/>
            <person name="Hungria M."/>
        </authorList>
    </citation>
    <scope>NUCLEOTIDE SEQUENCE [LARGE SCALE GENOMIC DNA]</scope>
    <source>
        <strain evidence="1 2">CCGE1002</strain>
    </source>
</reference>
<evidence type="ECO:0008006" key="3">
    <source>
        <dbReference type="Google" id="ProtNLM"/>
    </source>
</evidence>
<name>D5W6A9_PARAM</name>